<dbReference type="AlphaFoldDB" id="A0A915CTT2"/>
<dbReference type="PANTHER" id="PTHR46432:SF1">
    <property type="entry name" value="F-BOX ONLY PROTEIN 42"/>
    <property type="match status" value="1"/>
</dbReference>
<name>A0A915CTT2_9BILA</name>
<proteinExistence type="predicted"/>
<dbReference type="InterPro" id="IPR052821">
    <property type="entry name" value="F-box_only_SRC"/>
</dbReference>
<evidence type="ECO:0000313" key="2">
    <source>
        <dbReference type="Proteomes" id="UP000887574"/>
    </source>
</evidence>
<dbReference type="Gene3D" id="2.120.10.80">
    <property type="entry name" value="Kelch-type beta propeller"/>
    <property type="match status" value="1"/>
</dbReference>
<accession>A0A915CTT2</accession>
<evidence type="ECO:0000256" key="1">
    <source>
        <dbReference type="SAM" id="MobiDB-lite"/>
    </source>
</evidence>
<organism evidence="2 3">
    <name type="scientific">Ditylenchus dipsaci</name>
    <dbReference type="NCBI Taxonomy" id="166011"/>
    <lineage>
        <taxon>Eukaryota</taxon>
        <taxon>Metazoa</taxon>
        <taxon>Ecdysozoa</taxon>
        <taxon>Nematoda</taxon>
        <taxon>Chromadorea</taxon>
        <taxon>Rhabditida</taxon>
        <taxon>Tylenchina</taxon>
        <taxon>Tylenchomorpha</taxon>
        <taxon>Sphaerularioidea</taxon>
        <taxon>Anguinidae</taxon>
        <taxon>Anguininae</taxon>
        <taxon>Ditylenchus</taxon>
    </lineage>
</organism>
<dbReference type="GO" id="GO:1990756">
    <property type="term" value="F:ubiquitin-like ligase-substrate adaptor activity"/>
    <property type="evidence" value="ECO:0007669"/>
    <property type="project" value="TreeGrafter"/>
</dbReference>
<feature type="region of interest" description="Disordered" evidence="1">
    <location>
        <begin position="129"/>
        <end position="149"/>
    </location>
</feature>
<feature type="compositionally biased region" description="Basic and acidic residues" evidence="1">
    <location>
        <begin position="131"/>
        <end position="140"/>
    </location>
</feature>
<reference evidence="3" key="1">
    <citation type="submission" date="2022-11" db="UniProtKB">
        <authorList>
            <consortium name="WormBaseParasite"/>
        </authorList>
    </citation>
    <scope>IDENTIFICATION</scope>
</reference>
<dbReference type="WBParaSite" id="jg12334">
    <property type="protein sequence ID" value="jg12334"/>
    <property type="gene ID" value="jg12334"/>
</dbReference>
<dbReference type="Proteomes" id="UP000887574">
    <property type="component" value="Unplaced"/>
</dbReference>
<dbReference type="PANTHER" id="PTHR46432">
    <property type="entry name" value="F-BOX ONLY PROTEIN 42"/>
    <property type="match status" value="1"/>
</dbReference>
<sequence length="209" mass="22781">MLVFGGSMGSSYNNNVYVLDITRRIWNMPSIPGPCLHLVMASPKSCWMRITLLLIGGCGGPSVMFSDVWLLDFDLCGDTEWKWTQLKSVNHCFWMSSNFLSDSPQDRRAVAAAFSNSVLNQANLINITSSEDQKSSHDNRPPPNSLQVTSNSSLLAHSANTASSGAPSKSSELHRACSIPAIIVGEIPKLIVTSSNDPQQNQQKVSLQL</sequence>
<dbReference type="InterPro" id="IPR015915">
    <property type="entry name" value="Kelch-typ_b-propeller"/>
</dbReference>
<dbReference type="SUPFAM" id="SSF117281">
    <property type="entry name" value="Kelch motif"/>
    <property type="match status" value="1"/>
</dbReference>
<keyword evidence="2" id="KW-1185">Reference proteome</keyword>
<evidence type="ECO:0000313" key="3">
    <source>
        <dbReference type="WBParaSite" id="jg12334"/>
    </source>
</evidence>
<protein>
    <submittedName>
        <fullName evidence="3">Uncharacterized protein</fullName>
    </submittedName>
</protein>
<dbReference type="GO" id="GO:0019005">
    <property type="term" value="C:SCF ubiquitin ligase complex"/>
    <property type="evidence" value="ECO:0007669"/>
    <property type="project" value="TreeGrafter"/>
</dbReference>